<dbReference type="Gene3D" id="2.80.10.50">
    <property type="match status" value="1"/>
</dbReference>
<dbReference type="CDD" id="cd00257">
    <property type="entry name" value="beta-trefoil_FSCN-like"/>
    <property type="match status" value="1"/>
</dbReference>
<keyword evidence="1" id="KW-0732">Signal</keyword>
<dbReference type="RefSeq" id="WP_189219524.1">
    <property type="nucleotide sequence ID" value="NZ_BMQK01000015.1"/>
</dbReference>
<evidence type="ECO:0000256" key="1">
    <source>
        <dbReference type="SAM" id="SignalP"/>
    </source>
</evidence>
<evidence type="ECO:0000313" key="2">
    <source>
        <dbReference type="EMBL" id="GGQ77880.1"/>
    </source>
</evidence>
<dbReference type="Proteomes" id="UP000620156">
    <property type="component" value="Unassembled WGS sequence"/>
</dbReference>
<proteinExistence type="predicted"/>
<feature type="signal peptide" evidence="1">
    <location>
        <begin position="1"/>
        <end position="26"/>
    </location>
</feature>
<name>A0A918BLE5_9ACTN</name>
<dbReference type="SUPFAM" id="SSF50405">
    <property type="entry name" value="Actin-crosslinking proteins"/>
    <property type="match status" value="1"/>
</dbReference>
<evidence type="ECO:0000313" key="3">
    <source>
        <dbReference type="Proteomes" id="UP000620156"/>
    </source>
</evidence>
<reference evidence="2" key="2">
    <citation type="submission" date="2020-09" db="EMBL/GenBank/DDBJ databases">
        <authorList>
            <person name="Sun Q."/>
            <person name="Ohkuma M."/>
        </authorList>
    </citation>
    <scope>NUCLEOTIDE SEQUENCE</scope>
    <source>
        <strain evidence="2">JCM 3131</strain>
    </source>
</reference>
<organism evidence="2 3">
    <name type="scientific">Streptomyces ruber</name>
    <dbReference type="NCBI Taxonomy" id="83378"/>
    <lineage>
        <taxon>Bacteria</taxon>
        <taxon>Bacillati</taxon>
        <taxon>Actinomycetota</taxon>
        <taxon>Actinomycetes</taxon>
        <taxon>Kitasatosporales</taxon>
        <taxon>Streptomycetaceae</taxon>
        <taxon>Streptomyces</taxon>
    </lineage>
</organism>
<dbReference type="EMBL" id="BMQK01000015">
    <property type="protein sequence ID" value="GGQ77880.1"/>
    <property type="molecule type" value="Genomic_DNA"/>
</dbReference>
<dbReference type="AlphaFoldDB" id="A0A918BLE5"/>
<dbReference type="InterPro" id="IPR008999">
    <property type="entry name" value="Actin-crosslinking"/>
</dbReference>
<comment type="caution">
    <text evidence="2">The sequence shown here is derived from an EMBL/GenBank/DDBJ whole genome shotgun (WGS) entry which is preliminary data.</text>
</comment>
<sequence>MRSKTSVALLGALVAVSALTVPVAVAAPQAADQPTATAPAGWEKADAGDLARIANEAPAEARRAPSAADEGVSTLAADEVLNVSLQSTRNWQFVATEKNYTAPNTGVLRARSDADGGSWETYALEFDAETETVSLKSKVNGLYVAVEKNYTGNAQNVLRARSTSVGSWEQFDLWINETTGGFAFQSRLNGKFVAMENNYTGSLQYALRARSAEITGSWEEFYIWDLDV</sequence>
<gene>
    <name evidence="2" type="ORF">GCM10010145_54590</name>
</gene>
<protein>
    <submittedName>
        <fullName evidence="2">Uncharacterized protein</fullName>
    </submittedName>
</protein>
<reference evidence="2" key="1">
    <citation type="journal article" date="2014" name="Int. J. Syst. Evol. Microbiol.">
        <title>Complete genome sequence of Corynebacterium casei LMG S-19264T (=DSM 44701T), isolated from a smear-ripened cheese.</title>
        <authorList>
            <consortium name="US DOE Joint Genome Institute (JGI-PGF)"/>
            <person name="Walter F."/>
            <person name="Albersmeier A."/>
            <person name="Kalinowski J."/>
            <person name="Ruckert C."/>
        </authorList>
    </citation>
    <scope>NUCLEOTIDE SEQUENCE</scope>
    <source>
        <strain evidence="2">JCM 3131</strain>
    </source>
</reference>
<feature type="chain" id="PRO_5037104777" evidence="1">
    <location>
        <begin position="27"/>
        <end position="228"/>
    </location>
</feature>
<accession>A0A918BLE5</accession>
<keyword evidence="3" id="KW-1185">Reference proteome</keyword>